<feature type="transmembrane region" description="Helical" evidence="2">
    <location>
        <begin position="6"/>
        <end position="24"/>
    </location>
</feature>
<proteinExistence type="predicted"/>
<keyword evidence="4" id="KW-1185">Reference proteome</keyword>
<accession>A0A9P4U112</accession>
<dbReference type="InterPro" id="IPR009003">
    <property type="entry name" value="Peptidase_S1_PA"/>
</dbReference>
<keyword evidence="2" id="KW-0812">Transmembrane</keyword>
<protein>
    <recommendedName>
        <fullName evidence="5">Serine protease</fullName>
    </recommendedName>
</protein>
<evidence type="ECO:0000313" key="4">
    <source>
        <dbReference type="Proteomes" id="UP000800235"/>
    </source>
</evidence>
<comment type="caution">
    <text evidence="3">The sequence shown here is derived from an EMBL/GenBank/DDBJ whole genome shotgun (WGS) entry which is preliminary data.</text>
</comment>
<feature type="region of interest" description="Disordered" evidence="1">
    <location>
        <begin position="162"/>
        <end position="200"/>
    </location>
</feature>
<organism evidence="3 4">
    <name type="scientific">Tothia fuscella</name>
    <dbReference type="NCBI Taxonomy" id="1048955"/>
    <lineage>
        <taxon>Eukaryota</taxon>
        <taxon>Fungi</taxon>
        <taxon>Dikarya</taxon>
        <taxon>Ascomycota</taxon>
        <taxon>Pezizomycotina</taxon>
        <taxon>Dothideomycetes</taxon>
        <taxon>Pleosporomycetidae</taxon>
        <taxon>Venturiales</taxon>
        <taxon>Cylindrosympodiaceae</taxon>
        <taxon>Tothia</taxon>
    </lineage>
</organism>
<feature type="compositionally biased region" description="Basic and acidic residues" evidence="1">
    <location>
        <begin position="104"/>
        <end position="114"/>
    </location>
</feature>
<name>A0A9P4U112_9PEZI</name>
<feature type="compositionally biased region" description="Basic and acidic residues" evidence="1">
    <location>
        <begin position="122"/>
        <end position="136"/>
    </location>
</feature>
<dbReference type="OrthoDB" id="3262926at2759"/>
<feature type="transmembrane region" description="Helical" evidence="2">
    <location>
        <begin position="36"/>
        <end position="60"/>
    </location>
</feature>
<keyword evidence="2" id="KW-0472">Membrane</keyword>
<gene>
    <name evidence="3" type="ORF">EJ08DRAFT_659141</name>
</gene>
<dbReference type="SUPFAM" id="SSF50494">
    <property type="entry name" value="Trypsin-like serine proteases"/>
    <property type="match status" value="1"/>
</dbReference>
<dbReference type="Gene3D" id="2.40.10.120">
    <property type="match status" value="1"/>
</dbReference>
<dbReference type="Proteomes" id="UP000800235">
    <property type="component" value="Unassembled WGS sequence"/>
</dbReference>
<dbReference type="EMBL" id="MU007026">
    <property type="protein sequence ID" value="KAF2432472.1"/>
    <property type="molecule type" value="Genomic_DNA"/>
</dbReference>
<dbReference type="Pfam" id="PF13365">
    <property type="entry name" value="Trypsin_2"/>
    <property type="match status" value="1"/>
</dbReference>
<evidence type="ECO:0000256" key="1">
    <source>
        <dbReference type="SAM" id="MobiDB-lite"/>
    </source>
</evidence>
<dbReference type="AlphaFoldDB" id="A0A9P4U112"/>
<keyword evidence="2" id="KW-1133">Transmembrane helix</keyword>
<evidence type="ECO:0000256" key="2">
    <source>
        <dbReference type="SAM" id="Phobius"/>
    </source>
</evidence>
<feature type="region of interest" description="Disordered" evidence="1">
    <location>
        <begin position="790"/>
        <end position="821"/>
    </location>
</feature>
<sequence>MYILNIPIFWSCLWVFAFIVDLYFSISRSTSPDHALVSFHNLIWFTILLRGIIIIIFLYVCHAILRELAEAAALTNKSVDSNGYKPRASSCGFSEITGETRVKKSRETGCDSSDRWSGSLDNGRESSSRVEATDHKILKHDGGESARWLLLEIFPQLSTTDLGSDTDSELSDTENHSGGSPMQPPGSSYEERQSSRASKTQKLINDDRLYSLAEAITLEISIQRADRSNSLGLGTGIVVQTFDTADFRGSVILTNRHNVFGAYSRKPGWVKWVDVNGNHQQRHFKVLATSPTSDAALIVVNHIFPRALPLADFSIPFVPEKGQTIFAVGYPGGAKMRMLGQMERYVTKETDPYREDRVHHKDDRLLYTTNITDGHGAGSSGSAIFEYTSRNFAGLHFAGTLGKHKGSAVTQADVARFLVNSGLLVNDSYRGIVPATRPTRDMITTMQELQRVTSSQAVFYFTPQPMLIEIQDSIPVGGIDLEQWTSAWVPSTLGADQRMELYSLIDKVGHSRDGWLVRKVRNPRRANNTPAVSGPSNEYSNEVLDSSSSEQTKLYAVELRGLLSSAERVRQAAGLIATPAVQIIKNYVGENIRVCAVSTESKDNINNWVKRRKQELVQIAEKPTGLWAPELPQPDAQRVGLWRPKLVSVTTQTPEDPNSIAVLGTQAAVERVSATSIGTQTPGTIVALEQRPSSSGSDYLPNLCAAFPLQSPVIVHRESSYVSPQMPASPLLLIVENKEAPKATGTESPYDSCKKNAEVQDEWAKSRWAKWTYNAETAGLTTKVPRKTLRMSQDHLSRTSRIPKPNGQTKVTRFSLESFPK</sequence>
<evidence type="ECO:0000313" key="3">
    <source>
        <dbReference type="EMBL" id="KAF2432472.1"/>
    </source>
</evidence>
<evidence type="ECO:0008006" key="5">
    <source>
        <dbReference type="Google" id="ProtNLM"/>
    </source>
</evidence>
<feature type="compositionally biased region" description="Low complexity" evidence="1">
    <location>
        <begin position="177"/>
        <end position="188"/>
    </location>
</feature>
<reference evidence="3" key="1">
    <citation type="journal article" date="2020" name="Stud. Mycol.">
        <title>101 Dothideomycetes genomes: a test case for predicting lifestyles and emergence of pathogens.</title>
        <authorList>
            <person name="Haridas S."/>
            <person name="Albert R."/>
            <person name="Binder M."/>
            <person name="Bloem J."/>
            <person name="Labutti K."/>
            <person name="Salamov A."/>
            <person name="Andreopoulos B."/>
            <person name="Baker S."/>
            <person name="Barry K."/>
            <person name="Bills G."/>
            <person name="Bluhm B."/>
            <person name="Cannon C."/>
            <person name="Castanera R."/>
            <person name="Culley D."/>
            <person name="Daum C."/>
            <person name="Ezra D."/>
            <person name="Gonzalez J."/>
            <person name="Henrissat B."/>
            <person name="Kuo A."/>
            <person name="Liang C."/>
            <person name="Lipzen A."/>
            <person name="Lutzoni F."/>
            <person name="Magnuson J."/>
            <person name="Mondo S."/>
            <person name="Nolan M."/>
            <person name="Ohm R."/>
            <person name="Pangilinan J."/>
            <person name="Park H.-J."/>
            <person name="Ramirez L."/>
            <person name="Alfaro M."/>
            <person name="Sun H."/>
            <person name="Tritt A."/>
            <person name="Yoshinaga Y."/>
            <person name="Zwiers L.-H."/>
            <person name="Turgeon B."/>
            <person name="Goodwin S."/>
            <person name="Spatafora J."/>
            <person name="Crous P."/>
            <person name="Grigoriev I."/>
        </authorList>
    </citation>
    <scope>NUCLEOTIDE SEQUENCE</scope>
    <source>
        <strain evidence="3">CBS 130266</strain>
    </source>
</reference>
<feature type="region of interest" description="Disordered" evidence="1">
    <location>
        <begin position="104"/>
        <end position="136"/>
    </location>
</feature>